<comment type="caution">
    <text evidence="2">The sequence shown here is derived from an EMBL/GenBank/DDBJ whole genome shotgun (WGS) entry which is preliminary data.</text>
</comment>
<evidence type="ECO:0000313" key="3">
    <source>
        <dbReference type="Proteomes" id="UP000265489"/>
    </source>
</evidence>
<organism evidence="2 3">
    <name type="scientific">Holdemanella biformis</name>
    <dbReference type="NCBI Taxonomy" id="1735"/>
    <lineage>
        <taxon>Bacteria</taxon>
        <taxon>Bacillati</taxon>
        <taxon>Bacillota</taxon>
        <taxon>Erysipelotrichia</taxon>
        <taxon>Erysipelotrichales</taxon>
        <taxon>Erysipelotrichaceae</taxon>
        <taxon>Holdemanella</taxon>
    </lineage>
</organism>
<proteinExistence type="predicted"/>
<gene>
    <name evidence="2" type="ORF">DWW32_12755</name>
</gene>
<accession>A0A395W4W1</accession>
<feature type="transmembrane region" description="Helical" evidence="1">
    <location>
        <begin position="15"/>
        <end position="34"/>
    </location>
</feature>
<evidence type="ECO:0000256" key="1">
    <source>
        <dbReference type="SAM" id="Phobius"/>
    </source>
</evidence>
<keyword evidence="1" id="KW-0472">Membrane</keyword>
<evidence type="ECO:0000313" key="2">
    <source>
        <dbReference type="EMBL" id="RGU88656.1"/>
    </source>
</evidence>
<name>A0A395W4W1_9FIRM</name>
<dbReference type="GeneID" id="66580956"/>
<sequence length="115" mass="13949">MMYELKKFIFNKRNVGVFGFLVFFLICFIGYNVYMDKHYNESQIKIYQKAYRISENRMDEAGSEEESEFWKKVYRNASGLIHFYYNSENKTDEFIESKLSWNHLMLQANNEGYII</sequence>
<keyword evidence="1" id="KW-0812">Transmembrane</keyword>
<dbReference type="RefSeq" id="WP_147344677.1">
    <property type="nucleotide sequence ID" value="NZ_QRYH01000044.1"/>
</dbReference>
<dbReference type="AlphaFoldDB" id="A0A395W4W1"/>
<feature type="non-terminal residue" evidence="2">
    <location>
        <position position="115"/>
    </location>
</feature>
<protein>
    <submittedName>
        <fullName evidence="2">Uncharacterized protein</fullName>
    </submittedName>
</protein>
<dbReference type="Proteomes" id="UP000265489">
    <property type="component" value="Unassembled WGS sequence"/>
</dbReference>
<dbReference type="EMBL" id="QRYQ01000043">
    <property type="protein sequence ID" value="RGU88656.1"/>
    <property type="molecule type" value="Genomic_DNA"/>
</dbReference>
<keyword evidence="1" id="KW-1133">Transmembrane helix</keyword>
<reference evidence="2 3" key="1">
    <citation type="submission" date="2018-08" db="EMBL/GenBank/DDBJ databases">
        <title>A genome reference for cultivated species of the human gut microbiota.</title>
        <authorList>
            <person name="Zou Y."/>
            <person name="Xue W."/>
            <person name="Luo G."/>
        </authorList>
    </citation>
    <scope>NUCLEOTIDE SEQUENCE [LARGE SCALE GENOMIC DNA]</scope>
    <source>
        <strain evidence="2 3">AF15-20</strain>
    </source>
</reference>